<evidence type="ECO:0000313" key="10">
    <source>
        <dbReference type="EMBL" id="KAG9466329.1"/>
    </source>
</evidence>
<evidence type="ECO:0000256" key="5">
    <source>
        <dbReference type="ARBA" id="ARBA00023136"/>
    </source>
</evidence>
<dbReference type="InterPro" id="IPR045860">
    <property type="entry name" value="Snake_toxin-like_sf"/>
</dbReference>
<keyword evidence="11" id="KW-1185">Reference proteome</keyword>
<dbReference type="OrthoDB" id="6149028at2759"/>
<name>A0A8J6EA99_ELECQ</name>
<dbReference type="CDD" id="cd23625">
    <property type="entry name" value="TFP_LU_ECD_LYPD6"/>
    <property type="match status" value="1"/>
</dbReference>
<dbReference type="PANTHER" id="PTHR31171:SF0">
    <property type="entry name" value="LY6_PLAUR DOMAIN-CONTAINING PROTEIN 6"/>
    <property type="match status" value="1"/>
</dbReference>
<feature type="chain" id="PRO_5035229634" description="Ly6/PLAUR domain-containing protein 6" evidence="9">
    <location>
        <begin position="26"/>
        <end position="172"/>
    </location>
</feature>
<keyword evidence="7" id="KW-0325">Glycoprotein</keyword>
<dbReference type="Pfam" id="PF16975">
    <property type="entry name" value="UPAR_LY6_2"/>
    <property type="match status" value="1"/>
</dbReference>
<evidence type="ECO:0000256" key="7">
    <source>
        <dbReference type="ARBA" id="ARBA00023180"/>
    </source>
</evidence>
<dbReference type="Gene3D" id="2.10.60.10">
    <property type="entry name" value="CD59"/>
    <property type="match status" value="1"/>
</dbReference>
<keyword evidence="4 9" id="KW-0732">Signal</keyword>
<evidence type="ECO:0000313" key="11">
    <source>
        <dbReference type="Proteomes" id="UP000770717"/>
    </source>
</evidence>
<dbReference type="GO" id="GO:0005886">
    <property type="term" value="C:plasma membrane"/>
    <property type="evidence" value="ECO:0007669"/>
    <property type="project" value="UniProtKB-SubCell"/>
</dbReference>
<keyword evidence="2" id="KW-1003">Cell membrane</keyword>
<keyword evidence="6" id="KW-1015">Disulfide bond</keyword>
<dbReference type="GO" id="GO:0030550">
    <property type="term" value="F:acetylcholine receptor inhibitor activity"/>
    <property type="evidence" value="ECO:0007669"/>
    <property type="project" value="TreeGrafter"/>
</dbReference>
<dbReference type="InterPro" id="IPR039457">
    <property type="entry name" value="LYPD6-like"/>
</dbReference>
<dbReference type="AlphaFoldDB" id="A0A8J6EA99"/>
<comment type="caution">
    <text evidence="10">The sequence shown here is derived from an EMBL/GenBank/DDBJ whole genome shotgun (WGS) entry which is preliminary data.</text>
</comment>
<evidence type="ECO:0000256" key="4">
    <source>
        <dbReference type="ARBA" id="ARBA00022729"/>
    </source>
</evidence>
<sequence>MEARPAVAWLLLFSHLADWLQPVHTRDFTVQDIVFLYPSTTPYPGGFKCFTCEKAKDNYECNRWAPDVFCPRDTRYCYSQHIMDATGDSLSVTKSCAPLEQCLSTGCGESALQGRKVCTSCCEGNICNLAVPRNDTDAIFTTTSPLSHSQRHCAHSATYLLCLFCTVRLLLT</sequence>
<dbReference type="SUPFAM" id="SSF57302">
    <property type="entry name" value="Snake toxin-like"/>
    <property type="match status" value="1"/>
</dbReference>
<keyword evidence="3" id="KW-0336">GPI-anchor</keyword>
<accession>A0A8J6EA99</accession>
<dbReference type="Proteomes" id="UP000770717">
    <property type="component" value="Unassembled WGS sequence"/>
</dbReference>
<proteinExistence type="predicted"/>
<organism evidence="10 11">
    <name type="scientific">Eleutherodactylus coqui</name>
    <name type="common">Puerto Rican coqui</name>
    <dbReference type="NCBI Taxonomy" id="57060"/>
    <lineage>
        <taxon>Eukaryota</taxon>
        <taxon>Metazoa</taxon>
        <taxon>Chordata</taxon>
        <taxon>Craniata</taxon>
        <taxon>Vertebrata</taxon>
        <taxon>Euteleostomi</taxon>
        <taxon>Amphibia</taxon>
        <taxon>Batrachia</taxon>
        <taxon>Anura</taxon>
        <taxon>Neobatrachia</taxon>
        <taxon>Hyloidea</taxon>
        <taxon>Eleutherodactylidae</taxon>
        <taxon>Eleutherodactylinae</taxon>
        <taxon>Eleutherodactylus</taxon>
        <taxon>Eleutherodactylus</taxon>
    </lineage>
</organism>
<evidence type="ECO:0000256" key="9">
    <source>
        <dbReference type="SAM" id="SignalP"/>
    </source>
</evidence>
<evidence type="ECO:0000256" key="8">
    <source>
        <dbReference type="ARBA" id="ARBA00023288"/>
    </source>
</evidence>
<evidence type="ECO:0000256" key="3">
    <source>
        <dbReference type="ARBA" id="ARBA00022622"/>
    </source>
</evidence>
<evidence type="ECO:0000256" key="1">
    <source>
        <dbReference type="ARBA" id="ARBA00004609"/>
    </source>
</evidence>
<evidence type="ECO:0000256" key="6">
    <source>
        <dbReference type="ARBA" id="ARBA00023157"/>
    </source>
</evidence>
<gene>
    <name evidence="10" type="ORF">GDO78_016791</name>
</gene>
<protein>
    <recommendedName>
        <fullName evidence="12">Ly6/PLAUR domain-containing protein 6</fullName>
    </recommendedName>
</protein>
<dbReference type="EMBL" id="WNTK01002119">
    <property type="protein sequence ID" value="KAG9466329.1"/>
    <property type="molecule type" value="Genomic_DNA"/>
</dbReference>
<dbReference type="GO" id="GO:0098552">
    <property type="term" value="C:side of membrane"/>
    <property type="evidence" value="ECO:0007669"/>
    <property type="project" value="UniProtKB-KW"/>
</dbReference>
<feature type="signal peptide" evidence="9">
    <location>
        <begin position="1"/>
        <end position="25"/>
    </location>
</feature>
<dbReference type="PANTHER" id="PTHR31171">
    <property type="entry name" value="LY6/PLAUR DOMAIN-CONTAINING PROTEIN 6"/>
    <property type="match status" value="1"/>
</dbReference>
<dbReference type="GO" id="GO:0090263">
    <property type="term" value="P:positive regulation of canonical Wnt signaling pathway"/>
    <property type="evidence" value="ECO:0007669"/>
    <property type="project" value="TreeGrafter"/>
</dbReference>
<keyword evidence="5" id="KW-0472">Membrane</keyword>
<evidence type="ECO:0008006" key="12">
    <source>
        <dbReference type="Google" id="ProtNLM"/>
    </source>
</evidence>
<reference evidence="10" key="1">
    <citation type="thesis" date="2020" institute="ProQuest LLC" country="789 East Eisenhower Parkway, Ann Arbor, MI, USA">
        <title>Comparative Genomics and Chromosome Evolution.</title>
        <authorList>
            <person name="Mudd A.B."/>
        </authorList>
    </citation>
    <scope>NUCLEOTIDE SEQUENCE</scope>
    <source>
        <strain evidence="10">HN-11 Male</strain>
        <tissue evidence="10">Kidney and liver</tissue>
    </source>
</reference>
<keyword evidence="8" id="KW-0449">Lipoprotein</keyword>
<evidence type="ECO:0000256" key="2">
    <source>
        <dbReference type="ARBA" id="ARBA00022475"/>
    </source>
</evidence>
<comment type="subcellular location">
    <subcellularLocation>
        <location evidence="1">Cell membrane</location>
        <topology evidence="1">Lipid-anchor</topology>
        <topology evidence="1">GPI-anchor</topology>
    </subcellularLocation>
</comment>